<reference evidence="2 3" key="1">
    <citation type="submission" date="2016-10" db="EMBL/GenBank/DDBJ databases">
        <authorList>
            <person name="de Groot N.N."/>
        </authorList>
    </citation>
    <scope>NUCLEOTIDE SEQUENCE [LARGE SCALE GENOMIC DNA]</scope>
    <source>
        <strain evidence="2 3">DSM 13305</strain>
    </source>
</reference>
<feature type="transmembrane region" description="Helical" evidence="1">
    <location>
        <begin position="6"/>
        <end position="25"/>
    </location>
</feature>
<feature type="transmembrane region" description="Helical" evidence="1">
    <location>
        <begin position="32"/>
        <end position="53"/>
    </location>
</feature>
<feature type="transmembrane region" description="Helical" evidence="1">
    <location>
        <begin position="73"/>
        <end position="91"/>
    </location>
</feature>
<proteinExistence type="predicted"/>
<dbReference type="EMBL" id="FODY01000006">
    <property type="protein sequence ID" value="SEO88429.1"/>
    <property type="molecule type" value="Genomic_DNA"/>
</dbReference>
<keyword evidence="1" id="KW-0472">Membrane</keyword>
<dbReference type="Proteomes" id="UP000198847">
    <property type="component" value="Unassembled WGS sequence"/>
</dbReference>
<protein>
    <submittedName>
        <fullName evidence="2">Uncharacterized protein</fullName>
    </submittedName>
</protein>
<keyword evidence="3" id="KW-1185">Reference proteome</keyword>
<evidence type="ECO:0000256" key="1">
    <source>
        <dbReference type="SAM" id="Phobius"/>
    </source>
</evidence>
<feature type="transmembrane region" description="Helical" evidence="1">
    <location>
        <begin position="98"/>
        <end position="115"/>
    </location>
</feature>
<sequence>MELVTLLFYPVYLLVTFSFTLIFIPKKDYKEYFIYGFLFGALGDVLIVSLFQNVLQIMWFKNMGLFAAWDQNFLSPASWLTTVMLFLYFFPQKKIFRYPYIFTFSCASVGYGLLVRNADLFDFRPWLYPYVSFFVFFLWWLCITWIFLKTSSFFNTEKKG</sequence>
<dbReference type="OrthoDB" id="1681266at2"/>
<gene>
    <name evidence="2" type="ORF">SAMN04490178_106109</name>
</gene>
<feature type="transmembrane region" description="Helical" evidence="1">
    <location>
        <begin position="127"/>
        <end position="148"/>
    </location>
</feature>
<name>A0A1H8TBB8_9FIRM</name>
<evidence type="ECO:0000313" key="3">
    <source>
        <dbReference type="Proteomes" id="UP000198847"/>
    </source>
</evidence>
<keyword evidence="1" id="KW-1133">Transmembrane helix</keyword>
<evidence type="ECO:0000313" key="2">
    <source>
        <dbReference type="EMBL" id="SEO88429.1"/>
    </source>
</evidence>
<accession>A0A1H8TBB8</accession>
<dbReference type="AlphaFoldDB" id="A0A1H8TBB8"/>
<organism evidence="2 3">
    <name type="scientific">Propionispora vibrioides</name>
    <dbReference type="NCBI Taxonomy" id="112903"/>
    <lineage>
        <taxon>Bacteria</taxon>
        <taxon>Bacillati</taxon>
        <taxon>Bacillota</taxon>
        <taxon>Negativicutes</taxon>
        <taxon>Selenomonadales</taxon>
        <taxon>Sporomusaceae</taxon>
        <taxon>Propionispora</taxon>
    </lineage>
</organism>
<keyword evidence="1" id="KW-0812">Transmembrane</keyword>